<proteinExistence type="predicted"/>
<sequence>MNQTATGLESITGTAEPKLSVAVITAVANRQGCDPSDLPPLYDAIDPDALDAVFDSTRADGARQGRLSFTYDGHEVVIDSDEQTQLIIDGTVVGGTQATIGSDSPAGF</sequence>
<dbReference type="RefSeq" id="WP_054862586.1">
    <property type="nucleotide sequence ID" value="NZ_MWPH01000002.1"/>
</dbReference>
<reference evidence="2 3" key="1">
    <citation type="submission" date="2017-02" db="EMBL/GenBank/DDBJ databases">
        <title>Natronthermophilus aegyptiacus gen. nov.,sp. nov., an aerobic, extremely halophilic alkalithermophilic archaeon isolated from the athalassohaline Wadi An Natrun, Egypt.</title>
        <authorList>
            <person name="Zhao B."/>
        </authorList>
    </citation>
    <scope>NUCLEOTIDE SEQUENCE [LARGE SCALE GENOMIC DNA]</scope>
    <source>
        <strain evidence="2 3">CGMCC 1.3597</strain>
    </source>
</reference>
<evidence type="ECO:0000313" key="2">
    <source>
        <dbReference type="EMBL" id="OVE85225.1"/>
    </source>
</evidence>
<dbReference type="OrthoDB" id="271604at2157"/>
<keyword evidence="3" id="KW-1185">Reference proteome</keyword>
<name>A0A202EAE2_9EURY</name>
<comment type="caution">
    <text evidence="2">The sequence shown here is derived from an EMBL/GenBank/DDBJ whole genome shotgun (WGS) entry which is preliminary data.</text>
</comment>
<feature type="domain" description="Halobacterial output" evidence="1">
    <location>
        <begin position="17"/>
        <end position="83"/>
    </location>
</feature>
<dbReference type="EMBL" id="MWPH01000002">
    <property type="protein sequence ID" value="OVE85225.1"/>
    <property type="molecule type" value="Genomic_DNA"/>
</dbReference>
<evidence type="ECO:0000259" key="1">
    <source>
        <dbReference type="Pfam" id="PF18545"/>
    </source>
</evidence>
<gene>
    <name evidence="2" type="ORF">B2G88_11010</name>
</gene>
<protein>
    <recommendedName>
        <fullName evidence="1">Halobacterial output domain-containing protein</fullName>
    </recommendedName>
</protein>
<accession>A0A202EAE2</accession>
<dbReference type="Proteomes" id="UP000196084">
    <property type="component" value="Unassembled WGS sequence"/>
</dbReference>
<dbReference type="AlphaFoldDB" id="A0A202EAE2"/>
<organism evidence="2 3">
    <name type="scientific">Natronolimnobius baerhuensis</name>
    <dbReference type="NCBI Taxonomy" id="253108"/>
    <lineage>
        <taxon>Archaea</taxon>
        <taxon>Methanobacteriati</taxon>
        <taxon>Methanobacteriota</taxon>
        <taxon>Stenosarchaea group</taxon>
        <taxon>Halobacteria</taxon>
        <taxon>Halobacteriales</taxon>
        <taxon>Natrialbaceae</taxon>
        <taxon>Natronolimnobius</taxon>
    </lineage>
</organism>
<dbReference type="Pfam" id="PF18545">
    <property type="entry name" value="HalOD1"/>
    <property type="match status" value="1"/>
</dbReference>
<evidence type="ECO:0000313" key="3">
    <source>
        <dbReference type="Proteomes" id="UP000196084"/>
    </source>
</evidence>
<dbReference type="InterPro" id="IPR040624">
    <property type="entry name" value="HalOD1"/>
</dbReference>